<accession>A0A940SL72</accession>
<comment type="caution">
    <text evidence="1">The sequence shown here is derived from an EMBL/GenBank/DDBJ whole genome shotgun (WGS) entry which is preliminary data.</text>
</comment>
<gene>
    <name evidence="1" type="ORF">J5Y03_16700</name>
</gene>
<name>A0A940SL72_9BACI</name>
<organism evidence="1 2">
    <name type="scientific">Gottfriedia endophytica</name>
    <dbReference type="NCBI Taxonomy" id="2820819"/>
    <lineage>
        <taxon>Bacteria</taxon>
        <taxon>Bacillati</taxon>
        <taxon>Bacillota</taxon>
        <taxon>Bacilli</taxon>
        <taxon>Bacillales</taxon>
        <taxon>Bacillaceae</taxon>
        <taxon>Gottfriedia</taxon>
    </lineage>
</organism>
<protein>
    <submittedName>
        <fullName evidence="1">Glutaredoxin family protein</fullName>
    </submittedName>
</protein>
<keyword evidence="2" id="KW-1185">Reference proteome</keyword>
<dbReference type="InterPro" id="IPR008554">
    <property type="entry name" value="Glutaredoxin-like"/>
</dbReference>
<dbReference type="Pfam" id="PF05768">
    <property type="entry name" value="Glrx-like"/>
    <property type="match status" value="1"/>
</dbReference>
<dbReference type="RefSeq" id="WP_209407144.1">
    <property type="nucleotide sequence ID" value="NZ_JAGIYQ010000015.1"/>
</dbReference>
<dbReference type="EMBL" id="JAGIYQ010000015">
    <property type="protein sequence ID" value="MBP0726799.1"/>
    <property type="molecule type" value="Genomic_DNA"/>
</dbReference>
<dbReference type="InterPro" id="IPR036249">
    <property type="entry name" value="Thioredoxin-like_sf"/>
</dbReference>
<dbReference type="PANTHER" id="PTHR33558">
    <property type="entry name" value="GLUTAREDOXIN-LIKE PROTEIN C5ORF63 HOMOLOG"/>
    <property type="match status" value="1"/>
</dbReference>
<dbReference type="PANTHER" id="PTHR33558:SF1">
    <property type="entry name" value="GLUTAREDOXIN-LIKE PROTEIN C5ORF63 HOMOLOG"/>
    <property type="match status" value="1"/>
</dbReference>
<dbReference type="SUPFAM" id="SSF52833">
    <property type="entry name" value="Thioredoxin-like"/>
    <property type="match status" value="1"/>
</dbReference>
<dbReference type="InterPro" id="IPR052565">
    <property type="entry name" value="Glutaredoxin-like_YDR286C"/>
</dbReference>
<dbReference type="Proteomes" id="UP000682134">
    <property type="component" value="Unassembled WGS sequence"/>
</dbReference>
<sequence length="83" mass="9641">MTVNITLYTKEKCGLCTEAKELLEEISKEYNIQINEIDIYSDDELLEEYQLMIPVIDVERERVGFGKISKLDIISVINGHLNY</sequence>
<proteinExistence type="predicted"/>
<dbReference type="PROSITE" id="PS51354">
    <property type="entry name" value="GLUTAREDOXIN_2"/>
    <property type="match status" value="1"/>
</dbReference>
<evidence type="ECO:0000313" key="2">
    <source>
        <dbReference type="Proteomes" id="UP000682134"/>
    </source>
</evidence>
<dbReference type="AlphaFoldDB" id="A0A940SL72"/>
<reference evidence="1" key="1">
    <citation type="submission" date="2021-04" db="EMBL/GenBank/DDBJ databases">
        <title>Genome seq and assembly of Bacillus sp.</title>
        <authorList>
            <person name="Chhetri G."/>
        </authorList>
    </citation>
    <scope>NUCLEOTIDE SEQUENCE</scope>
    <source>
        <strain evidence="1">RG28</strain>
    </source>
</reference>
<evidence type="ECO:0000313" key="1">
    <source>
        <dbReference type="EMBL" id="MBP0726799.1"/>
    </source>
</evidence>
<dbReference type="Gene3D" id="3.40.30.10">
    <property type="entry name" value="Glutaredoxin"/>
    <property type="match status" value="1"/>
</dbReference>